<evidence type="ECO:0000313" key="3">
    <source>
        <dbReference type="Proteomes" id="UP000799092"/>
    </source>
</evidence>
<protein>
    <submittedName>
        <fullName evidence="2">Uncharacterized protein</fullName>
    </submittedName>
</protein>
<name>A0A6A8DFZ9_9BACI</name>
<gene>
    <name evidence="2" type="ORF">GH741_12385</name>
</gene>
<dbReference type="AlphaFoldDB" id="A0A6A8DFZ9"/>
<dbReference type="EMBL" id="WJNG01000009">
    <property type="protein sequence ID" value="MRH43476.1"/>
    <property type="molecule type" value="Genomic_DNA"/>
</dbReference>
<keyword evidence="1" id="KW-1133">Transmembrane helix</keyword>
<keyword evidence="1" id="KW-0472">Membrane</keyword>
<keyword evidence="3" id="KW-1185">Reference proteome</keyword>
<evidence type="ECO:0000313" key="2">
    <source>
        <dbReference type="EMBL" id="MRH43476.1"/>
    </source>
</evidence>
<feature type="transmembrane region" description="Helical" evidence="1">
    <location>
        <begin position="27"/>
        <end position="42"/>
    </location>
</feature>
<comment type="caution">
    <text evidence="2">The sequence shown here is derived from an EMBL/GenBank/DDBJ whole genome shotgun (WGS) entry which is preliminary data.</text>
</comment>
<organism evidence="2 3">
    <name type="scientific">Aquibacillus halophilus</name>
    <dbReference type="NCBI Taxonomy" id="930132"/>
    <lineage>
        <taxon>Bacteria</taxon>
        <taxon>Bacillati</taxon>
        <taxon>Bacillota</taxon>
        <taxon>Bacilli</taxon>
        <taxon>Bacillales</taxon>
        <taxon>Bacillaceae</taxon>
        <taxon>Aquibacillus</taxon>
    </lineage>
</organism>
<accession>A0A6A8DFZ9</accession>
<keyword evidence="1" id="KW-0812">Transmembrane</keyword>
<reference evidence="2" key="1">
    <citation type="submission" date="2019-11" db="EMBL/GenBank/DDBJ databases">
        <authorList>
            <person name="Li J."/>
        </authorList>
    </citation>
    <scope>NUCLEOTIDE SEQUENCE</scope>
    <source>
        <strain evidence="2">B6B</strain>
    </source>
</reference>
<dbReference type="RefSeq" id="WP_153737100.1">
    <property type="nucleotide sequence ID" value="NZ_WJNG01000009.1"/>
</dbReference>
<proteinExistence type="predicted"/>
<dbReference type="Proteomes" id="UP000799092">
    <property type="component" value="Unassembled WGS sequence"/>
</dbReference>
<evidence type="ECO:0000256" key="1">
    <source>
        <dbReference type="SAM" id="Phobius"/>
    </source>
</evidence>
<sequence>MAILLILLAFLLFLVGMLTPINSFYTLPISFVFLIFGIAILLKRKEY</sequence>